<keyword evidence="2" id="KW-1185">Reference proteome</keyword>
<dbReference type="AlphaFoldDB" id="A0AAV2D7R5"/>
<protein>
    <submittedName>
        <fullName evidence="1">Uncharacterized protein</fullName>
    </submittedName>
</protein>
<dbReference type="EMBL" id="OZ034815">
    <property type="protein sequence ID" value="CAL1368275.1"/>
    <property type="molecule type" value="Genomic_DNA"/>
</dbReference>
<name>A0AAV2D7R5_9ROSI</name>
<dbReference type="Proteomes" id="UP001497516">
    <property type="component" value="Chromosome 2"/>
</dbReference>
<organism evidence="1 2">
    <name type="scientific">Linum trigynum</name>
    <dbReference type="NCBI Taxonomy" id="586398"/>
    <lineage>
        <taxon>Eukaryota</taxon>
        <taxon>Viridiplantae</taxon>
        <taxon>Streptophyta</taxon>
        <taxon>Embryophyta</taxon>
        <taxon>Tracheophyta</taxon>
        <taxon>Spermatophyta</taxon>
        <taxon>Magnoliopsida</taxon>
        <taxon>eudicotyledons</taxon>
        <taxon>Gunneridae</taxon>
        <taxon>Pentapetalae</taxon>
        <taxon>rosids</taxon>
        <taxon>fabids</taxon>
        <taxon>Malpighiales</taxon>
        <taxon>Linaceae</taxon>
        <taxon>Linum</taxon>
    </lineage>
</organism>
<gene>
    <name evidence="1" type="ORF">LTRI10_LOCUS11497</name>
</gene>
<evidence type="ECO:0000313" key="1">
    <source>
        <dbReference type="EMBL" id="CAL1368275.1"/>
    </source>
</evidence>
<reference evidence="1 2" key="1">
    <citation type="submission" date="2024-04" db="EMBL/GenBank/DDBJ databases">
        <authorList>
            <person name="Fracassetti M."/>
        </authorList>
    </citation>
    <scope>NUCLEOTIDE SEQUENCE [LARGE SCALE GENOMIC DNA]</scope>
</reference>
<accession>A0AAV2D7R5</accession>
<sequence length="145" mass="16496">MPPPLPDFTSTTSPERGMTVPIFRESNNAGFEIVRSALRIPRRWISCSGGELPPQTWRRRIWVRSRFGGKRGGDFGVGRRGRGDEEELGAEMEVVTGSWNMQRLLTENRNKNMDLPKPTSHLCKNIQVCVMGHDLHECLSSEVRF</sequence>
<evidence type="ECO:0000313" key="2">
    <source>
        <dbReference type="Proteomes" id="UP001497516"/>
    </source>
</evidence>
<proteinExistence type="predicted"/>